<sequence length="212" mass="23775">MSSSTEIFSSSREKLNAKSSNMRIHKRKLHGHQVQNNSPMKKQKGVIIDELPISNPITDVLPSGSSNPLFCRLCGDQNPTSNIFNETHCGHRFCSDCIRRHIVIVTKLKDENTIAVGCPEPNCDTSITPEQCESILPGEVIYRWDDALLYSVILPVLVFECPYEDCKAKLIDDVMGGTECECPNCLTIICGECRDFKHESMGCEKFKEFVNS</sequence>
<evidence type="ECO:0000256" key="2">
    <source>
        <dbReference type="ARBA" id="ARBA00005884"/>
    </source>
</evidence>
<evidence type="ECO:0000256" key="5">
    <source>
        <dbReference type="ARBA" id="ARBA00022737"/>
    </source>
</evidence>
<comment type="function">
    <text evidence="1">Might act as an E3 ubiquitin-protein ligase, or as part of E3 complex, which accepts ubiquitin from specific E2 ubiquitin-conjugating enzymes and then transfers it to substrates.</text>
</comment>
<dbReference type="PROSITE" id="PS00518">
    <property type="entry name" value="ZF_RING_1"/>
    <property type="match status" value="1"/>
</dbReference>
<evidence type="ECO:0000313" key="14">
    <source>
        <dbReference type="Proteomes" id="UP000593560"/>
    </source>
</evidence>
<dbReference type="FunFam" id="3.30.40.10:FF:000230">
    <property type="entry name" value="RBR-type E3 ubiquitin transferase"/>
    <property type="match status" value="1"/>
</dbReference>
<evidence type="ECO:0000256" key="4">
    <source>
        <dbReference type="ARBA" id="ARBA00022723"/>
    </source>
</evidence>
<keyword evidence="3" id="KW-0808">Transferase</keyword>
<evidence type="ECO:0000256" key="1">
    <source>
        <dbReference type="ARBA" id="ARBA00003976"/>
    </source>
</evidence>
<proteinExistence type="inferred from homology"/>
<dbReference type="EMBL" id="JABFAD010000001">
    <property type="protein sequence ID" value="MBA0790447.1"/>
    <property type="molecule type" value="Genomic_DNA"/>
</dbReference>
<keyword evidence="4" id="KW-0479">Metal-binding</keyword>
<gene>
    <name evidence="13" type="ORF">Gohar_015097</name>
</gene>
<protein>
    <recommendedName>
        <fullName evidence="15">RING-type domain-containing protein</fullName>
    </recommendedName>
</protein>
<feature type="compositionally biased region" description="Low complexity" evidence="10">
    <location>
        <begin position="1"/>
        <end position="10"/>
    </location>
</feature>
<keyword evidence="6 9" id="KW-0863">Zinc-finger</keyword>
<keyword evidence="7" id="KW-0833">Ubl conjugation pathway</keyword>
<dbReference type="InterPro" id="IPR031127">
    <property type="entry name" value="E3_UB_ligase_RBR"/>
</dbReference>
<comment type="caution">
    <text evidence="13">The sequence shown here is derived from an EMBL/GenBank/DDBJ whole genome shotgun (WGS) entry which is preliminary data.</text>
</comment>
<dbReference type="InterPro" id="IPR013083">
    <property type="entry name" value="Znf_RING/FYVE/PHD"/>
</dbReference>
<dbReference type="Pfam" id="PF00097">
    <property type="entry name" value="zf-C3HC4"/>
    <property type="match status" value="1"/>
</dbReference>
<evidence type="ECO:0000256" key="8">
    <source>
        <dbReference type="ARBA" id="ARBA00022833"/>
    </source>
</evidence>
<dbReference type="PANTHER" id="PTHR11685">
    <property type="entry name" value="RBR FAMILY RING FINGER AND IBR DOMAIN-CONTAINING"/>
    <property type="match status" value="1"/>
</dbReference>
<dbReference type="InterPro" id="IPR001841">
    <property type="entry name" value="Znf_RING"/>
</dbReference>
<evidence type="ECO:0000259" key="12">
    <source>
        <dbReference type="PROSITE" id="PS51873"/>
    </source>
</evidence>
<dbReference type="OrthoDB" id="933251at2759"/>
<dbReference type="InterPro" id="IPR018957">
    <property type="entry name" value="Znf_C3HC4_RING-type"/>
</dbReference>
<keyword evidence="14" id="KW-1185">Reference proteome</keyword>
<evidence type="ECO:0000256" key="7">
    <source>
        <dbReference type="ARBA" id="ARBA00022786"/>
    </source>
</evidence>
<evidence type="ECO:0000259" key="11">
    <source>
        <dbReference type="PROSITE" id="PS50089"/>
    </source>
</evidence>
<evidence type="ECO:0008006" key="15">
    <source>
        <dbReference type="Google" id="ProtNLM"/>
    </source>
</evidence>
<dbReference type="Proteomes" id="UP000593560">
    <property type="component" value="Unassembled WGS sequence"/>
</dbReference>
<dbReference type="SUPFAM" id="SSF57850">
    <property type="entry name" value="RING/U-box"/>
    <property type="match status" value="1"/>
</dbReference>
<evidence type="ECO:0000313" key="13">
    <source>
        <dbReference type="EMBL" id="MBA0790447.1"/>
    </source>
</evidence>
<dbReference type="Gene3D" id="3.30.40.10">
    <property type="entry name" value="Zinc/RING finger domain, C3HC4 (zinc finger)"/>
    <property type="match status" value="1"/>
</dbReference>
<dbReference type="InterPro" id="IPR044066">
    <property type="entry name" value="TRIAD_supradom"/>
</dbReference>
<feature type="domain" description="RING-type" evidence="12">
    <location>
        <begin position="67"/>
        <end position="212"/>
    </location>
</feature>
<dbReference type="GO" id="GO:0016567">
    <property type="term" value="P:protein ubiquitination"/>
    <property type="evidence" value="ECO:0007669"/>
    <property type="project" value="InterPro"/>
</dbReference>
<dbReference type="GO" id="GO:0004842">
    <property type="term" value="F:ubiquitin-protein transferase activity"/>
    <property type="evidence" value="ECO:0007669"/>
    <property type="project" value="InterPro"/>
</dbReference>
<name>A0A7J9FYN6_9ROSI</name>
<comment type="similarity">
    <text evidence="2">Belongs to the RBR family. Ariadne subfamily.</text>
</comment>
<dbReference type="AlphaFoldDB" id="A0A7J9FYN6"/>
<keyword evidence="5" id="KW-0677">Repeat</keyword>
<feature type="domain" description="RING-type" evidence="11">
    <location>
        <begin position="71"/>
        <end position="119"/>
    </location>
</feature>
<accession>A0A7J9FYN6</accession>
<dbReference type="InterPro" id="IPR017907">
    <property type="entry name" value="Znf_RING_CS"/>
</dbReference>
<evidence type="ECO:0000256" key="3">
    <source>
        <dbReference type="ARBA" id="ARBA00022679"/>
    </source>
</evidence>
<keyword evidence="8" id="KW-0862">Zinc</keyword>
<evidence type="ECO:0000256" key="10">
    <source>
        <dbReference type="SAM" id="MobiDB-lite"/>
    </source>
</evidence>
<evidence type="ECO:0000256" key="6">
    <source>
        <dbReference type="ARBA" id="ARBA00022771"/>
    </source>
</evidence>
<dbReference type="PROSITE" id="PS50089">
    <property type="entry name" value="ZF_RING_2"/>
    <property type="match status" value="1"/>
</dbReference>
<organism evidence="13 14">
    <name type="scientific">Gossypium harknessii</name>
    <dbReference type="NCBI Taxonomy" id="34285"/>
    <lineage>
        <taxon>Eukaryota</taxon>
        <taxon>Viridiplantae</taxon>
        <taxon>Streptophyta</taxon>
        <taxon>Embryophyta</taxon>
        <taxon>Tracheophyta</taxon>
        <taxon>Spermatophyta</taxon>
        <taxon>Magnoliopsida</taxon>
        <taxon>eudicotyledons</taxon>
        <taxon>Gunneridae</taxon>
        <taxon>Pentapetalae</taxon>
        <taxon>rosids</taxon>
        <taxon>malvids</taxon>
        <taxon>Malvales</taxon>
        <taxon>Malvaceae</taxon>
        <taxon>Malvoideae</taxon>
        <taxon>Gossypium</taxon>
    </lineage>
</organism>
<dbReference type="GO" id="GO:0008270">
    <property type="term" value="F:zinc ion binding"/>
    <property type="evidence" value="ECO:0007669"/>
    <property type="project" value="UniProtKB-KW"/>
</dbReference>
<reference evidence="13 14" key="1">
    <citation type="journal article" date="2019" name="Genome Biol. Evol.">
        <title>Insights into the evolution of the New World diploid cottons (Gossypium, subgenus Houzingenia) based on genome sequencing.</title>
        <authorList>
            <person name="Grover C.E."/>
            <person name="Arick M.A. 2nd"/>
            <person name="Thrash A."/>
            <person name="Conover J.L."/>
            <person name="Sanders W.S."/>
            <person name="Peterson D.G."/>
            <person name="Frelichowski J.E."/>
            <person name="Scheffler J.A."/>
            <person name="Scheffler B.E."/>
            <person name="Wendel J.F."/>
        </authorList>
    </citation>
    <scope>NUCLEOTIDE SEQUENCE [LARGE SCALE GENOMIC DNA]</scope>
    <source>
        <strain evidence="13">0</strain>
        <tissue evidence="13">Leaf</tissue>
    </source>
</reference>
<dbReference type="PROSITE" id="PS51873">
    <property type="entry name" value="TRIAD"/>
    <property type="match status" value="1"/>
</dbReference>
<feature type="region of interest" description="Disordered" evidence="10">
    <location>
        <begin position="1"/>
        <end position="20"/>
    </location>
</feature>
<evidence type="ECO:0000256" key="9">
    <source>
        <dbReference type="PROSITE-ProRule" id="PRU00175"/>
    </source>
</evidence>